<protein>
    <submittedName>
        <fullName evidence="1">Uncharacterized protein</fullName>
    </submittedName>
</protein>
<dbReference type="Proteomes" id="UP001254564">
    <property type="component" value="Unassembled WGS sequence"/>
</dbReference>
<sequence length="106" mass="12476">MAAIDYLKQHELEAELREENRLRVWPKENITPAVRDWIKQHKAELLTELSAANHHHFTFDERRRAWTVRIGDKRMTVVSPMARTKAETAASVSARWPRYQDVEVIA</sequence>
<accession>A0ABU1H6P7</accession>
<evidence type="ECO:0000313" key="2">
    <source>
        <dbReference type="Proteomes" id="UP001254564"/>
    </source>
</evidence>
<dbReference type="EMBL" id="JARWAN010000024">
    <property type="protein sequence ID" value="MDR5899978.1"/>
    <property type="molecule type" value="Genomic_DNA"/>
</dbReference>
<keyword evidence="2" id="KW-1185">Reference proteome</keyword>
<proteinExistence type="predicted"/>
<dbReference type="RefSeq" id="WP_309656856.1">
    <property type="nucleotide sequence ID" value="NZ_JARWAN010000024.1"/>
</dbReference>
<organism evidence="1 2">
    <name type="scientific">Vreelandella vilamensis</name>
    <dbReference type="NCBI Taxonomy" id="531309"/>
    <lineage>
        <taxon>Bacteria</taxon>
        <taxon>Pseudomonadati</taxon>
        <taxon>Pseudomonadota</taxon>
        <taxon>Gammaproteobacteria</taxon>
        <taxon>Oceanospirillales</taxon>
        <taxon>Halomonadaceae</taxon>
        <taxon>Vreelandella</taxon>
    </lineage>
</organism>
<name>A0ABU1H6P7_9GAMM</name>
<comment type="caution">
    <text evidence="1">The sequence shown here is derived from an EMBL/GenBank/DDBJ whole genome shotgun (WGS) entry which is preliminary data.</text>
</comment>
<reference evidence="1 2" key="1">
    <citation type="submission" date="2023-04" db="EMBL/GenBank/DDBJ databases">
        <title>A long-awaited taxogenomic arrangement of the family Halomonadaceae.</title>
        <authorList>
            <person name="De La Haba R."/>
            <person name="Chuvochina M."/>
            <person name="Wittouck S."/>
            <person name="Arahal D.R."/>
            <person name="Sanchez-Porro C."/>
            <person name="Hugenholtz P."/>
            <person name="Ventosa A."/>
        </authorList>
    </citation>
    <scope>NUCLEOTIDE SEQUENCE [LARGE SCALE GENOMIC DNA]</scope>
    <source>
        <strain evidence="1 2">DSM 21020</strain>
    </source>
</reference>
<evidence type="ECO:0000313" key="1">
    <source>
        <dbReference type="EMBL" id="MDR5899978.1"/>
    </source>
</evidence>
<gene>
    <name evidence="1" type="ORF">QC823_13380</name>
</gene>